<evidence type="ECO:0000313" key="6">
    <source>
        <dbReference type="Proteomes" id="UP001194696"/>
    </source>
</evidence>
<dbReference type="InterPro" id="IPR009880">
    <property type="entry name" value="Glyoxal_oxidase_N"/>
</dbReference>
<dbReference type="Pfam" id="PF07250">
    <property type="entry name" value="Glyoxal_oxid_N"/>
    <property type="match status" value="1"/>
</dbReference>
<evidence type="ECO:0000256" key="1">
    <source>
        <dbReference type="ARBA" id="ARBA00022729"/>
    </source>
</evidence>
<dbReference type="PANTHER" id="PTHR32208">
    <property type="entry name" value="SECRETED PROTEIN-RELATED"/>
    <property type="match status" value="1"/>
</dbReference>
<dbReference type="Pfam" id="PF09118">
    <property type="entry name" value="GO-like_E_set"/>
    <property type="match status" value="1"/>
</dbReference>
<dbReference type="Proteomes" id="UP001194696">
    <property type="component" value="Unassembled WGS sequence"/>
</dbReference>
<feature type="domain" description="Glyoxal oxidase N-terminal" evidence="3">
    <location>
        <begin position="220"/>
        <end position="579"/>
    </location>
</feature>
<sequence length="742" mass="80066">MNLFSANDSHAGDYVPLRSTTSIAPRSRRKGLSIRNTRSSQDGSVCSPASSHSSASSEHSRSSSIHSHFKDSPTRSLASTNGSPTQRLYSEEANSPLLTTPGILNHHGPQHPYSQSPRYYSLKHCSLTAILVTTLIAATVLPHFLSGSDAALNESGGANVLNHAAGMDKTVSGASLGGQWDLIGHSGVSAMHAVLRPFSDSILFLERVQATTYARMQGTSENGNKGEHFAWSTEFSANNGQWRALDVKSNMFCSAGGYLPDGTIVSVAGGQPSDEVQQGYDGIRLYKPCNGTRCDWKQDFNVHLQEKRWYPTVESLANGDLFILGGSNHAASINNERVNVPNFETFPPLPGAQKTIDFPFLVETLPHNLYPIVHLLPDKNLFILANTKAIILSTSTWKIVTRLPDIPGPPRNYPLTGGSVILPLTPENNFEPEILVCGGATDFSTQAKGVASCGRIAPLSKNPSWEMEDMPFGRMMPDMAHLADGSIVIVNGADTGTAGFDRASDPVLHPVQYLPNERKGRRFRVWNPSVIARMYHSVAFMLPDSSLLVAGSNPNGRPVEYGEGDFPTEFRVERFSPPYLFPHRPSDAAAVASVGLEGSDDIMLEGTVVGGAAPGASDEHDEGVSQVAQGEIVGWPTLIKYGETFELSLQWYNHYPENVRVALVNPGFITHSTHMSQRYVGLEISKRGEKSVAATGEAHKEAGLVRVKAPATNGLAPPGHYMVVALLDGVPVTEAKWVQLAA</sequence>
<reference evidence="5 6" key="1">
    <citation type="journal article" date="2020" name="Fungal Divers.">
        <title>Resolving the Mortierellaceae phylogeny through synthesis of multi-gene phylogenetics and phylogenomics.</title>
        <authorList>
            <person name="Vandepol N."/>
            <person name="Liber J."/>
            <person name="Desiro A."/>
            <person name="Na H."/>
            <person name="Kennedy M."/>
            <person name="Barry K."/>
            <person name="Grigoriev I.V."/>
            <person name="Miller A.N."/>
            <person name="O'Donnell K."/>
            <person name="Stajich J.E."/>
            <person name="Bonito G."/>
        </authorList>
    </citation>
    <scope>NUCLEOTIDE SEQUENCE [LARGE SCALE GENOMIC DNA]</scope>
    <source>
        <strain evidence="5 6">AD045</strain>
    </source>
</reference>
<protein>
    <recommendedName>
        <fullName evidence="7">Copper radical oxidase</fullName>
    </recommendedName>
</protein>
<gene>
    <name evidence="5" type="ORF">BGZ96_002305</name>
</gene>
<dbReference type="InterPro" id="IPR013783">
    <property type="entry name" value="Ig-like_fold"/>
</dbReference>
<dbReference type="SUPFAM" id="SSF81296">
    <property type="entry name" value="E set domains"/>
    <property type="match status" value="1"/>
</dbReference>
<dbReference type="PANTHER" id="PTHR32208:SF21">
    <property type="entry name" value="LOW QUALITY PROTEIN: ALDEHYDE OXIDASE GLOX-LIKE"/>
    <property type="match status" value="1"/>
</dbReference>
<keyword evidence="6" id="KW-1185">Reference proteome</keyword>
<dbReference type="Gene3D" id="2.130.10.80">
    <property type="entry name" value="Galactose oxidase/kelch, beta-propeller"/>
    <property type="match status" value="1"/>
</dbReference>
<proteinExistence type="predicted"/>
<evidence type="ECO:0000259" key="4">
    <source>
        <dbReference type="Pfam" id="PF09118"/>
    </source>
</evidence>
<dbReference type="CDD" id="cd02851">
    <property type="entry name" value="E_set_GO_C"/>
    <property type="match status" value="1"/>
</dbReference>
<evidence type="ECO:0000259" key="3">
    <source>
        <dbReference type="Pfam" id="PF07250"/>
    </source>
</evidence>
<organism evidence="5 6">
    <name type="scientific">Linnemannia gamsii</name>
    <dbReference type="NCBI Taxonomy" id="64522"/>
    <lineage>
        <taxon>Eukaryota</taxon>
        <taxon>Fungi</taxon>
        <taxon>Fungi incertae sedis</taxon>
        <taxon>Mucoromycota</taxon>
        <taxon>Mortierellomycotina</taxon>
        <taxon>Mortierellomycetes</taxon>
        <taxon>Mortierellales</taxon>
        <taxon>Mortierellaceae</taxon>
        <taxon>Linnemannia</taxon>
    </lineage>
</organism>
<name>A0ABQ7K9P9_9FUNG</name>
<dbReference type="InterPro" id="IPR011043">
    <property type="entry name" value="Gal_Oxase/kelch_b-propeller"/>
</dbReference>
<dbReference type="SUPFAM" id="SSF50965">
    <property type="entry name" value="Galactose oxidase, central domain"/>
    <property type="match status" value="1"/>
</dbReference>
<dbReference type="InterPro" id="IPR015202">
    <property type="entry name" value="GO-like_E_set"/>
</dbReference>
<accession>A0ABQ7K9P9</accession>
<dbReference type="InterPro" id="IPR014756">
    <property type="entry name" value="Ig_E-set"/>
</dbReference>
<keyword evidence="1" id="KW-0732">Signal</keyword>
<feature type="compositionally biased region" description="Polar residues" evidence="2">
    <location>
        <begin position="34"/>
        <end position="43"/>
    </location>
</feature>
<feature type="compositionally biased region" description="Low complexity" evidence="2">
    <location>
        <begin position="44"/>
        <end position="66"/>
    </location>
</feature>
<dbReference type="InterPro" id="IPR037293">
    <property type="entry name" value="Gal_Oxidase_central_sf"/>
</dbReference>
<feature type="domain" description="Galactose oxidase-like Early set" evidence="4">
    <location>
        <begin position="633"/>
        <end position="739"/>
    </location>
</feature>
<evidence type="ECO:0008006" key="7">
    <source>
        <dbReference type="Google" id="ProtNLM"/>
    </source>
</evidence>
<feature type="region of interest" description="Disordered" evidence="2">
    <location>
        <begin position="1"/>
        <end position="87"/>
    </location>
</feature>
<feature type="compositionally biased region" description="Polar residues" evidence="2">
    <location>
        <begin position="74"/>
        <end position="87"/>
    </location>
</feature>
<dbReference type="Gene3D" id="2.60.40.10">
    <property type="entry name" value="Immunoglobulins"/>
    <property type="match status" value="1"/>
</dbReference>
<dbReference type="EMBL" id="JAAAIM010000143">
    <property type="protein sequence ID" value="KAG0293787.1"/>
    <property type="molecule type" value="Genomic_DNA"/>
</dbReference>
<comment type="caution">
    <text evidence="5">The sequence shown here is derived from an EMBL/GenBank/DDBJ whole genome shotgun (WGS) entry which is preliminary data.</text>
</comment>
<evidence type="ECO:0000256" key="2">
    <source>
        <dbReference type="SAM" id="MobiDB-lite"/>
    </source>
</evidence>
<evidence type="ECO:0000313" key="5">
    <source>
        <dbReference type="EMBL" id="KAG0293787.1"/>
    </source>
</evidence>